<dbReference type="GO" id="GO:0043625">
    <property type="term" value="C:delta DNA polymerase complex"/>
    <property type="evidence" value="ECO:0007669"/>
    <property type="project" value="TreeGrafter"/>
</dbReference>
<dbReference type="AlphaFoldDB" id="A0A2J7ZZG5"/>
<organism evidence="2 3">
    <name type="scientific">Tetrabaena socialis</name>
    <dbReference type="NCBI Taxonomy" id="47790"/>
    <lineage>
        <taxon>Eukaryota</taxon>
        <taxon>Viridiplantae</taxon>
        <taxon>Chlorophyta</taxon>
        <taxon>core chlorophytes</taxon>
        <taxon>Chlorophyceae</taxon>
        <taxon>CS clade</taxon>
        <taxon>Chlamydomonadales</taxon>
        <taxon>Tetrabaenaceae</taxon>
        <taxon>Tetrabaena</taxon>
    </lineage>
</organism>
<dbReference type="PANTHER" id="PTHR14303">
    <property type="entry name" value="DNA POLYMERASE DELTA SUBUNIT 4"/>
    <property type="match status" value="1"/>
</dbReference>
<evidence type="ECO:0000313" key="2">
    <source>
        <dbReference type="EMBL" id="PNH05664.1"/>
    </source>
</evidence>
<dbReference type="InterPro" id="IPR007218">
    <property type="entry name" value="DNA_pol_delta_4"/>
</dbReference>
<dbReference type="GO" id="GO:0000731">
    <property type="term" value="P:DNA synthesis involved in DNA repair"/>
    <property type="evidence" value="ECO:0007669"/>
    <property type="project" value="InterPro"/>
</dbReference>
<dbReference type="GO" id="GO:0003887">
    <property type="term" value="F:DNA-directed DNA polymerase activity"/>
    <property type="evidence" value="ECO:0007669"/>
    <property type="project" value="TreeGrafter"/>
</dbReference>
<protein>
    <submittedName>
        <fullName evidence="2">DNA polymerase delta subunit 4</fullName>
    </submittedName>
</protein>
<proteinExistence type="predicted"/>
<dbReference type="GO" id="GO:0006261">
    <property type="term" value="P:DNA-templated DNA replication"/>
    <property type="evidence" value="ECO:0007669"/>
    <property type="project" value="TreeGrafter"/>
</dbReference>
<keyword evidence="3" id="KW-1185">Reference proteome</keyword>
<dbReference type="Proteomes" id="UP000236333">
    <property type="component" value="Unassembled WGS sequence"/>
</dbReference>
<gene>
    <name evidence="2" type="ORF">TSOC_008049</name>
</gene>
<evidence type="ECO:0000256" key="1">
    <source>
        <dbReference type="SAM" id="MobiDB-lite"/>
    </source>
</evidence>
<name>A0A2J7ZZG5_9CHLO</name>
<dbReference type="Pfam" id="PF04081">
    <property type="entry name" value="DNA_pol_delta_4"/>
    <property type="match status" value="1"/>
</dbReference>
<comment type="caution">
    <text evidence="2">The sequence shown here is derived from an EMBL/GenBank/DDBJ whole genome shotgun (WGS) entry which is preliminary data.</text>
</comment>
<sequence>MMSKKENTISASFRQSQPGPSAAKTTRGTKRKKAGDDAEVPTPEVLARSQGAADLSEEEQRLRQFDLQTKYGPCAGISRLERWERAVKFGLEPPEDVRDIIMAQGGLGSAADRCLWHGRI</sequence>
<dbReference type="PANTHER" id="PTHR14303:SF0">
    <property type="entry name" value="DNA POLYMERASE DELTA SUBUNIT 4"/>
    <property type="match status" value="1"/>
</dbReference>
<evidence type="ECO:0000313" key="3">
    <source>
        <dbReference type="Proteomes" id="UP000236333"/>
    </source>
</evidence>
<accession>A0A2J7ZZG5</accession>
<dbReference type="OrthoDB" id="337486at2759"/>
<reference evidence="2 3" key="1">
    <citation type="journal article" date="2017" name="Mol. Biol. Evol.">
        <title>The 4-celled Tetrabaena socialis nuclear genome reveals the essential components for genetic control of cell number at the origin of multicellularity in the volvocine lineage.</title>
        <authorList>
            <person name="Featherston J."/>
            <person name="Arakaki Y."/>
            <person name="Hanschen E.R."/>
            <person name="Ferris P.J."/>
            <person name="Michod R.E."/>
            <person name="Olson B.J.S.C."/>
            <person name="Nozaki H."/>
            <person name="Durand P.M."/>
        </authorList>
    </citation>
    <scope>NUCLEOTIDE SEQUENCE [LARGE SCALE GENOMIC DNA]</scope>
    <source>
        <strain evidence="2 3">NIES-571</strain>
    </source>
</reference>
<feature type="compositionally biased region" description="Polar residues" evidence="1">
    <location>
        <begin position="8"/>
        <end position="19"/>
    </location>
</feature>
<dbReference type="EMBL" id="PGGS01000288">
    <property type="protein sequence ID" value="PNH05664.1"/>
    <property type="molecule type" value="Genomic_DNA"/>
</dbReference>
<feature type="region of interest" description="Disordered" evidence="1">
    <location>
        <begin position="1"/>
        <end position="57"/>
    </location>
</feature>